<dbReference type="InterPro" id="IPR036513">
    <property type="entry name" value="STAS_dom_sf"/>
</dbReference>
<evidence type="ECO:0000313" key="1">
    <source>
        <dbReference type="EMBL" id="EGF93685.1"/>
    </source>
</evidence>
<gene>
    <name evidence="1" type="ORF">ABI_21270</name>
</gene>
<dbReference type="Proteomes" id="UP000006512">
    <property type="component" value="Unassembled WGS sequence"/>
</dbReference>
<evidence type="ECO:0000313" key="2">
    <source>
        <dbReference type="Proteomes" id="UP000006512"/>
    </source>
</evidence>
<dbReference type="STRING" id="715226.ABI_21270"/>
<dbReference type="OrthoDB" id="7172922at2"/>
<evidence type="ECO:0008006" key="3">
    <source>
        <dbReference type="Google" id="ProtNLM"/>
    </source>
</evidence>
<dbReference type="EMBL" id="GL883077">
    <property type="protein sequence ID" value="EGF93685.1"/>
    <property type="molecule type" value="Genomic_DNA"/>
</dbReference>
<reference evidence="2" key="1">
    <citation type="submission" date="2011-03" db="EMBL/GenBank/DDBJ databases">
        <title>Draft genome sequence of Brevundimonas diminuta.</title>
        <authorList>
            <person name="Brown P.J.B."/>
            <person name="Buechlein A."/>
            <person name="Hemmerich C."/>
            <person name="Brun Y.V."/>
        </authorList>
    </citation>
    <scope>NUCLEOTIDE SEQUENCE [LARGE SCALE GENOMIC DNA]</scope>
    <source>
        <strain evidence="2">C19</strain>
    </source>
</reference>
<dbReference type="InterPro" id="IPR038396">
    <property type="entry name" value="SpoIIAA-like_sf"/>
</dbReference>
<dbReference type="Gene3D" id="3.40.50.10600">
    <property type="entry name" value="SpoIIaa-like domains"/>
    <property type="match status" value="1"/>
</dbReference>
<name>F4QGK4_9CAUL</name>
<dbReference type="AlphaFoldDB" id="F4QGK4"/>
<keyword evidence="2" id="KW-1185">Reference proteome</keyword>
<protein>
    <recommendedName>
        <fullName evidence="3">STAS/SEC14 domain-containing protein</fullName>
    </recommendedName>
</protein>
<accession>F4QGK4</accession>
<proteinExistence type="predicted"/>
<dbReference type="SUPFAM" id="SSF52091">
    <property type="entry name" value="SpoIIaa-like"/>
    <property type="match status" value="1"/>
</dbReference>
<dbReference type="HOGENOM" id="CLU_152377_0_0_5"/>
<sequence length="137" mass="15710">MPNGITVQINDHAHFVTFKLQGIVYGSELLAKTEEVYRGLDEPWRYNRLFDIRGFINVLQFEDFQAMAEQWPLLAGGHYPTRFAIVTDDATRAARIEAFDPMFTDITSRVFGRSRDAIGWLTEGVHVHNVTVLPRRA</sequence>
<organism evidence="1 2">
    <name type="scientific">Asticcacaulis biprosthecium C19</name>
    <dbReference type="NCBI Taxonomy" id="715226"/>
    <lineage>
        <taxon>Bacteria</taxon>
        <taxon>Pseudomonadati</taxon>
        <taxon>Pseudomonadota</taxon>
        <taxon>Alphaproteobacteria</taxon>
        <taxon>Caulobacterales</taxon>
        <taxon>Caulobacteraceae</taxon>
        <taxon>Asticcacaulis</taxon>
    </lineage>
</organism>
<dbReference type="RefSeq" id="WP_006272887.1">
    <property type="nucleotide sequence ID" value="NZ_GL883077.1"/>
</dbReference>